<gene>
    <name evidence="2" type="ORF">EV186_104465</name>
</gene>
<proteinExistence type="predicted"/>
<evidence type="ECO:0000256" key="1">
    <source>
        <dbReference type="SAM" id="MobiDB-lite"/>
    </source>
</evidence>
<keyword evidence="3" id="KW-1185">Reference proteome</keyword>
<evidence type="ECO:0000313" key="2">
    <source>
        <dbReference type="EMBL" id="TDP96477.1"/>
    </source>
</evidence>
<dbReference type="InterPro" id="IPR037143">
    <property type="entry name" value="4-PPantetheinyl_Trfase_dom_sf"/>
</dbReference>
<dbReference type="Gene3D" id="3.90.470.20">
    <property type="entry name" value="4'-phosphopantetheinyl transferase domain"/>
    <property type="match status" value="1"/>
</dbReference>
<feature type="compositionally biased region" description="Basic and acidic residues" evidence="1">
    <location>
        <begin position="253"/>
        <end position="264"/>
    </location>
</feature>
<protein>
    <recommendedName>
        <fullName evidence="4">4'-phosphopantetheinyl transferase superfamily protein</fullName>
    </recommendedName>
</protein>
<dbReference type="GO" id="GO:0000287">
    <property type="term" value="F:magnesium ion binding"/>
    <property type="evidence" value="ECO:0007669"/>
    <property type="project" value="InterPro"/>
</dbReference>
<organism evidence="2 3">
    <name type="scientific">Labedaea rhizosphaerae</name>
    <dbReference type="NCBI Taxonomy" id="598644"/>
    <lineage>
        <taxon>Bacteria</taxon>
        <taxon>Bacillati</taxon>
        <taxon>Actinomycetota</taxon>
        <taxon>Actinomycetes</taxon>
        <taxon>Pseudonocardiales</taxon>
        <taxon>Pseudonocardiaceae</taxon>
        <taxon>Labedaea</taxon>
    </lineage>
</organism>
<feature type="region of interest" description="Disordered" evidence="1">
    <location>
        <begin position="245"/>
        <end position="264"/>
    </location>
</feature>
<dbReference type="GO" id="GO:0008897">
    <property type="term" value="F:holo-[acyl-carrier-protein] synthase activity"/>
    <property type="evidence" value="ECO:0007669"/>
    <property type="project" value="InterPro"/>
</dbReference>
<evidence type="ECO:0008006" key="4">
    <source>
        <dbReference type="Google" id="ProtNLM"/>
    </source>
</evidence>
<dbReference type="Proteomes" id="UP000295444">
    <property type="component" value="Unassembled WGS sequence"/>
</dbReference>
<comment type="caution">
    <text evidence="2">The sequence shown here is derived from an EMBL/GenBank/DDBJ whole genome shotgun (WGS) entry which is preliminary data.</text>
</comment>
<reference evidence="2 3" key="1">
    <citation type="submission" date="2019-03" db="EMBL/GenBank/DDBJ databases">
        <title>Genomic Encyclopedia of Type Strains, Phase IV (KMG-IV): sequencing the most valuable type-strain genomes for metagenomic binning, comparative biology and taxonomic classification.</title>
        <authorList>
            <person name="Goeker M."/>
        </authorList>
    </citation>
    <scope>NUCLEOTIDE SEQUENCE [LARGE SCALE GENOMIC DNA]</scope>
    <source>
        <strain evidence="2 3">DSM 45361</strain>
    </source>
</reference>
<evidence type="ECO:0000313" key="3">
    <source>
        <dbReference type="Proteomes" id="UP000295444"/>
    </source>
</evidence>
<dbReference type="AlphaFoldDB" id="A0A4R6SAM0"/>
<name>A0A4R6SAM0_LABRH</name>
<accession>A0A4R6SAM0</accession>
<dbReference type="EMBL" id="SNXZ01000004">
    <property type="protein sequence ID" value="TDP96477.1"/>
    <property type="molecule type" value="Genomic_DNA"/>
</dbReference>
<sequence length="264" mass="28330">MTARRPVAAPLANGGIDCVITQHTGLPRDCMGNRLSKPGRWLIRNTLGALYGMHVDTDGPARLTTDEHRRWSLPAHGLNISLDISVSHVDALSVVAVSAGTKVGVDVQDVRPRPGALAWLGELLGRDEPATIADFAECEALIKASHLTKQTFAGVRLPAREPGWREIDGYGYHVSGHVLPGDLHLALVAAAPVELRCWYRVGGGRPTEINLTALEGGVPHELGTQHTYALRPADVGDRARLPVREHRGRHAAAHPDGHRGGRAA</sequence>